<evidence type="ECO:0000259" key="13">
    <source>
        <dbReference type="PROSITE" id="PS50011"/>
    </source>
</evidence>
<sequence>MATSSNASSSGLPSNSSTPSSSSNRTKDPLVEAGLLVGDIKETVEYVQNHKFPYCDDVVKYEKIEKIGEGTFGEVFKARDRKDVTKIVALKRIRMDSEKEGFPLSALRELKILQSVHHENIVNLIEVCCSKPHPTTFAISTYLVFEFCEHDLTGLLSNPNVKFTLGEIKKLMQQLLNGLHYLHAHKILHRDLKTCNILVTKSGCIKVADFGLSRAFSTPEQGKPNRYTNRVVTIWYRPPELLLGERNYGPSVDMWGFGCIMAEMWTRSPIMQGSSEINQLTLISNLCGTITTDVWPDVDKLELFGKFELPQNQKRKVRERVQHYVKDPYAFGVATSASADERSFTSKQRGVQSHCFECNLEGPFTLLLSSKIAKCRSKTRKTEKSTKVAAGLLVADIKETVEYVQNYKFPYCDDVVKYEKIEKIGESSFGEIFKARDKKDVTKVVTLKRVLSGKEKVEGFPITALRELQILQSVKHDNIINFIEVCCSKPHPTTFAISTYLVFEFCEHDLSGLLSNPNVKFTLGEIKKVMQQLLDGLHYLHSNKIVHRDMKTSNILVTKSGRIKLSGFSLSRAISVSDPEKPNSYTNRVVTLWYRPPELLLGERNYGSSVDMWGVGCIMAEMWTRSPIMQGNSEINQLTLISKLCGSITTDVWPDVDKLELFGNFELPQNQERKIPERLKDYVKDPYARDLLDKLLMLDPKKRADSDTALNHDLFWNDPLPTDLTKNLAKYTQSMFEYKEPPRTGSRGEKKAVHSQEKAQAKP</sequence>
<dbReference type="InterPro" id="IPR000719">
    <property type="entry name" value="Prot_kinase_dom"/>
</dbReference>
<dbReference type="SMART" id="SM00220">
    <property type="entry name" value="S_TKc"/>
    <property type="match status" value="2"/>
</dbReference>
<evidence type="ECO:0000256" key="7">
    <source>
        <dbReference type="ARBA" id="ARBA00022840"/>
    </source>
</evidence>
<feature type="domain" description="Protein kinase" evidence="13">
    <location>
        <begin position="418"/>
        <end position="715"/>
    </location>
</feature>
<dbReference type="GO" id="GO:0005524">
    <property type="term" value="F:ATP binding"/>
    <property type="evidence" value="ECO:0007669"/>
    <property type="project" value="UniProtKB-UniRule"/>
</dbReference>
<dbReference type="GO" id="GO:0005634">
    <property type="term" value="C:nucleus"/>
    <property type="evidence" value="ECO:0007669"/>
    <property type="project" value="UniProtKB-SubCell"/>
</dbReference>
<evidence type="ECO:0000256" key="11">
    <source>
        <dbReference type="PROSITE-ProRule" id="PRU10141"/>
    </source>
</evidence>
<dbReference type="PANTHER" id="PTHR24056">
    <property type="entry name" value="CELL DIVISION PROTEIN KINASE"/>
    <property type="match status" value="1"/>
</dbReference>
<feature type="domain" description="Protein kinase" evidence="13">
    <location>
        <begin position="61"/>
        <end position="330"/>
    </location>
</feature>
<organism evidence="14 15">
    <name type="scientific">Cloeon dipterum</name>
    <dbReference type="NCBI Taxonomy" id="197152"/>
    <lineage>
        <taxon>Eukaryota</taxon>
        <taxon>Metazoa</taxon>
        <taxon>Ecdysozoa</taxon>
        <taxon>Arthropoda</taxon>
        <taxon>Hexapoda</taxon>
        <taxon>Insecta</taxon>
        <taxon>Pterygota</taxon>
        <taxon>Palaeoptera</taxon>
        <taxon>Ephemeroptera</taxon>
        <taxon>Pisciforma</taxon>
        <taxon>Baetidae</taxon>
        <taxon>Cloeon</taxon>
    </lineage>
</organism>
<evidence type="ECO:0000256" key="12">
    <source>
        <dbReference type="SAM" id="MobiDB-lite"/>
    </source>
</evidence>
<feature type="binding site" evidence="11">
    <location>
        <position position="91"/>
    </location>
    <ligand>
        <name>ATP</name>
        <dbReference type="ChEBI" id="CHEBI:30616"/>
    </ligand>
</feature>
<dbReference type="Gene3D" id="1.10.510.10">
    <property type="entry name" value="Transferase(Phosphotransferase) domain 1"/>
    <property type="match status" value="2"/>
</dbReference>
<dbReference type="PROSITE" id="PS00107">
    <property type="entry name" value="PROTEIN_KINASE_ATP"/>
    <property type="match status" value="1"/>
</dbReference>
<evidence type="ECO:0000313" key="15">
    <source>
        <dbReference type="Proteomes" id="UP000494165"/>
    </source>
</evidence>
<keyword evidence="3" id="KW-0723">Serine/threonine-protein kinase</keyword>
<dbReference type="PROSITE" id="PS50011">
    <property type="entry name" value="PROTEIN_KINASE_DOM"/>
    <property type="match status" value="2"/>
</dbReference>
<dbReference type="InterPro" id="IPR050108">
    <property type="entry name" value="CDK"/>
</dbReference>
<dbReference type="FunFam" id="3.30.200.20:FF:000124">
    <property type="entry name" value="Cyclin-dependent kinase 4"/>
    <property type="match status" value="1"/>
</dbReference>
<keyword evidence="15" id="KW-1185">Reference proteome</keyword>
<comment type="catalytic activity">
    <reaction evidence="10">
        <text>L-seryl-[protein] + ATP = O-phospho-L-seryl-[protein] + ADP + H(+)</text>
        <dbReference type="Rhea" id="RHEA:17989"/>
        <dbReference type="Rhea" id="RHEA-COMP:9863"/>
        <dbReference type="Rhea" id="RHEA-COMP:11604"/>
        <dbReference type="ChEBI" id="CHEBI:15378"/>
        <dbReference type="ChEBI" id="CHEBI:29999"/>
        <dbReference type="ChEBI" id="CHEBI:30616"/>
        <dbReference type="ChEBI" id="CHEBI:83421"/>
        <dbReference type="ChEBI" id="CHEBI:456216"/>
        <dbReference type="EC" id="2.7.11.22"/>
    </reaction>
</comment>
<dbReference type="PANTHER" id="PTHR24056:SF233">
    <property type="entry name" value="CYCLIN-DEPENDENT KINASE 9"/>
    <property type="match status" value="1"/>
</dbReference>
<comment type="similarity">
    <text evidence="2">Belongs to the protein kinase superfamily. CMGC Ser/Thr protein kinase family. CDC2/CDKX subfamily.</text>
</comment>
<dbReference type="Proteomes" id="UP000494165">
    <property type="component" value="Unassembled WGS sequence"/>
</dbReference>
<dbReference type="InterPro" id="IPR011009">
    <property type="entry name" value="Kinase-like_dom_sf"/>
</dbReference>
<name>A0A8S1D893_9INSE</name>
<feature type="region of interest" description="Disordered" evidence="12">
    <location>
        <begin position="735"/>
        <end position="763"/>
    </location>
</feature>
<evidence type="ECO:0000256" key="1">
    <source>
        <dbReference type="ARBA" id="ARBA00004123"/>
    </source>
</evidence>
<dbReference type="GO" id="GO:0004693">
    <property type="term" value="F:cyclin-dependent protein serine/threonine kinase activity"/>
    <property type="evidence" value="ECO:0007669"/>
    <property type="project" value="UniProtKB-EC"/>
</dbReference>
<evidence type="ECO:0000256" key="10">
    <source>
        <dbReference type="ARBA" id="ARBA00048367"/>
    </source>
</evidence>
<dbReference type="AlphaFoldDB" id="A0A8S1D893"/>
<comment type="caution">
    <text evidence="14">The sequence shown here is derived from an EMBL/GenBank/DDBJ whole genome shotgun (WGS) entry which is preliminary data.</text>
</comment>
<dbReference type="GO" id="GO:0008353">
    <property type="term" value="F:RNA polymerase II CTD heptapeptide repeat kinase activity"/>
    <property type="evidence" value="ECO:0007669"/>
    <property type="project" value="TreeGrafter"/>
</dbReference>
<evidence type="ECO:0000313" key="14">
    <source>
        <dbReference type="EMBL" id="CAB3376051.1"/>
    </source>
</evidence>
<dbReference type="Pfam" id="PF00069">
    <property type="entry name" value="Pkinase"/>
    <property type="match status" value="2"/>
</dbReference>
<dbReference type="EMBL" id="CADEPI010000123">
    <property type="protein sequence ID" value="CAB3376051.1"/>
    <property type="molecule type" value="Genomic_DNA"/>
</dbReference>
<gene>
    <name evidence="14" type="ORF">CLODIP_2_CD15673</name>
</gene>
<evidence type="ECO:0000256" key="2">
    <source>
        <dbReference type="ARBA" id="ARBA00006485"/>
    </source>
</evidence>
<evidence type="ECO:0000256" key="8">
    <source>
        <dbReference type="ARBA" id="ARBA00023242"/>
    </source>
</evidence>
<evidence type="ECO:0000256" key="5">
    <source>
        <dbReference type="ARBA" id="ARBA00022741"/>
    </source>
</evidence>
<dbReference type="OrthoDB" id="204883at2759"/>
<keyword evidence="4" id="KW-0808">Transferase</keyword>
<feature type="region of interest" description="Disordered" evidence="12">
    <location>
        <begin position="1"/>
        <end position="27"/>
    </location>
</feature>
<dbReference type="InterPro" id="IPR017441">
    <property type="entry name" value="Protein_kinase_ATP_BS"/>
</dbReference>
<dbReference type="Gene3D" id="3.30.200.20">
    <property type="entry name" value="Phosphorylase Kinase, domain 1"/>
    <property type="match status" value="2"/>
</dbReference>
<feature type="compositionally biased region" description="Basic and acidic residues" evidence="12">
    <location>
        <begin position="737"/>
        <end position="763"/>
    </location>
</feature>
<proteinExistence type="inferred from homology"/>
<feature type="compositionally biased region" description="Low complexity" evidence="12">
    <location>
        <begin position="1"/>
        <end position="23"/>
    </location>
</feature>
<dbReference type="FunFam" id="1.10.510.10:FF:000203">
    <property type="entry name" value="Cyclin-dependent kinase 9"/>
    <property type="match status" value="2"/>
</dbReference>
<dbReference type="InterPro" id="IPR008271">
    <property type="entry name" value="Ser/Thr_kinase_AS"/>
</dbReference>
<evidence type="ECO:0000256" key="6">
    <source>
        <dbReference type="ARBA" id="ARBA00022777"/>
    </source>
</evidence>
<keyword evidence="8" id="KW-0539">Nucleus</keyword>
<accession>A0A8S1D893</accession>
<comment type="subcellular location">
    <subcellularLocation>
        <location evidence="1">Nucleus</location>
    </subcellularLocation>
</comment>
<reference evidence="14 15" key="1">
    <citation type="submission" date="2020-04" db="EMBL/GenBank/DDBJ databases">
        <authorList>
            <person name="Alioto T."/>
            <person name="Alioto T."/>
            <person name="Gomez Garrido J."/>
        </authorList>
    </citation>
    <scope>NUCLEOTIDE SEQUENCE [LARGE SCALE GENOMIC DNA]</scope>
</reference>
<evidence type="ECO:0000256" key="9">
    <source>
        <dbReference type="ARBA" id="ARBA00047811"/>
    </source>
</evidence>
<keyword evidence="7 11" id="KW-0067">ATP-binding</keyword>
<comment type="catalytic activity">
    <reaction evidence="9">
        <text>L-threonyl-[protein] + ATP = O-phospho-L-threonyl-[protein] + ADP + H(+)</text>
        <dbReference type="Rhea" id="RHEA:46608"/>
        <dbReference type="Rhea" id="RHEA-COMP:11060"/>
        <dbReference type="Rhea" id="RHEA-COMP:11605"/>
        <dbReference type="ChEBI" id="CHEBI:15378"/>
        <dbReference type="ChEBI" id="CHEBI:30013"/>
        <dbReference type="ChEBI" id="CHEBI:30616"/>
        <dbReference type="ChEBI" id="CHEBI:61977"/>
        <dbReference type="ChEBI" id="CHEBI:456216"/>
        <dbReference type="EC" id="2.7.11.22"/>
    </reaction>
</comment>
<protein>
    <recommendedName>
        <fullName evidence="13">Protein kinase domain-containing protein</fullName>
    </recommendedName>
</protein>
<keyword evidence="6" id="KW-0418">Kinase</keyword>
<evidence type="ECO:0000256" key="3">
    <source>
        <dbReference type="ARBA" id="ARBA00022527"/>
    </source>
</evidence>
<evidence type="ECO:0000256" key="4">
    <source>
        <dbReference type="ARBA" id="ARBA00022679"/>
    </source>
</evidence>
<dbReference type="PROSITE" id="PS00108">
    <property type="entry name" value="PROTEIN_KINASE_ST"/>
    <property type="match status" value="2"/>
</dbReference>
<dbReference type="SUPFAM" id="SSF56112">
    <property type="entry name" value="Protein kinase-like (PK-like)"/>
    <property type="match status" value="2"/>
</dbReference>
<keyword evidence="5 11" id="KW-0547">Nucleotide-binding</keyword>